<evidence type="ECO:0000313" key="1">
    <source>
        <dbReference type="EMBL" id="KFI52632.1"/>
    </source>
</evidence>
<dbReference type="eggNOG" id="ENOG5034BHS">
    <property type="taxonomic scope" value="Bacteria"/>
</dbReference>
<comment type="caution">
    <text evidence="1">The sequence shown here is derived from an EMBL/GenBank/DDBJ whole genome shotgun (WGS) entry which is preliminary data.</text>
</comment>
<dbReference type="EMBL" id="JGYN01000004">
    <property type="protein sequence ID" value="KFI52632.1"/>
    <property type="molecule type" value="Genomic_DNA"/>
</dbReference>
<accession>A0A087A1I2</accession>
<organism evidence="1 2">
    <name type="scientific">Bifidobacterium biavatii DSM 23969</name>
    <dbReference type="NCBI Taxonomy" id="1437608"/>
    <lineage>
        <taxon>Bacteria</taxon>
        <taxon>Bacillati</taxon>
        <taxon>Actinomycetota</taxon>
        <taxon>Actinomycetes</taxon>
        <taxon>Bifidobacteriales</taxon>
        <taxon>Bifidobacteriaceae</taxon>
        <taxon>Bifidobacterium</taxon>
    </lineage>
</organism>
<reference evidence="1 2" key="1">
    <citation type="submission" date="2014-03" db="EMBL/GenBank/DDBJ databases">
        <title>Genomics of Bifidobacteria.</title>
        <authorList>
            <person name="Ventura M."/>
            <person name="Milani C."/>
            <person name="Lugli G.A."/>
        </authorList>
    </citation>
    <scope>NUCLEOTIDE SEQUENCE [LARGE SCALE GENOMIC DNA]</scope>
    <source>
        <strain evidence="1 2">DSM 23969</strain>
    </source>
</reference>
<proteinExistence type="predicted"/>
<gene>
    <name evidence="1" type="ORF">BBIA_0313</name>
</gene>
<dbReference type="STRING" id="1437608.GCA_000771645_02545"/>
<sequence>MGKQTALMVVGQKRFVQTMRKAGADMTELKGVNRQAADIALPAVKALVPKGKSGKLARSVRAGATKRAGVIRAGKSTVPYAGPLNYGWPGHHIEPMLFVNTGVARSEPAWQRPYKEFIEKTLSQVKGA</sequence>
<evidence type="ECO:0000313" key="2">
    <source>
        <dbReference type="Proteomes" id="UP000029108"/>
    </source>
</evidence>
<name>A0A087A1I2_9BIFI</name>
<protein>
    <submittedName>
        <fullName evidence="1">Bacteriophage protein, PF04883 family</fullName>
    </submittedName>
</protein>
<dbReference type="AlphaFoldDB" id="A0A087A1I2"/>
<dbReference type="Proteomes" id="UP000029108">
    <property type="component" value="Unassembled WGS sequence"/>
</dbReference>
<keyword evidence="2" id="KW-1185">Reference proteome</keyword>